<comment type="caution">
    <text evidence="2">The sequence shown here is derived from an EMBL/GenBank/DDBJ whole genome shotgun (WGS) entry which is preliminary data.</text>
</comment>
<keyword evidence="2" id="KW-0808">Transferase</keyword>
<protein>
    <submittedName>
        <fullName evidence="2">N-acetyltransferase</fullName>
        <ecNumber evidence="2">2.3.1.-</ecNumber>
    </submittedName>
</protein>
<dbReference type="InterPro" id="IPR016181">
    <property type="entry name" value="Acyl_CoA_acyltransferase"/>
</dbReference>
<dbReference type="SUPFAM" id="SSF55729">
    <property type="entry name" value="Acyl-CoA N-acyltransferases (Nat)"/>
    <property type="match status" value="1"/>
</dbReference>
<organism evidence="2 3">
    <name type="scientific">Fulvimarina uroteuthidis</name>
    <dbReference type="NCBI Taxonomy" id="3098149"/>
    <lineage>
        <taxon>Bacteria</taxon>
        <taxon>Pseudomonadati</taxon>
        <taxon>Pseudomonadota</taxon>
        <taxon>Alphaproteobacteria</taxon>
        <taxon>Hyphomicrobiales</taxon>
        <taxon>Aurantimonadaceae</taxon>
        <taxon>Fulvimarina</taxon>
    </lineage>
</organism>
<dbReference type="Gene3D" id="3.40.630.30">
    <property type="match status" value="1"/>
</dbReference>
<keyword evidence="2" id="KW-0012">Acyltransferase</keyword>
<evidence type="ECO:0000313" key="3">
    <source>
        <dbReference type="Proteomes" id="UP001294412"/>
    </source>
</evidence>
<proteinExistence type="predicted"/>
<dbReference type="Proteomes" id="UP001294412">
    <property type="component" value="Unassembled WGS sequence"/>
</dbReference>
<reference evidence="2 3" key="1">
    <citation type="submission" date="2023-12" db="EMBL/GenBank/DDBJ databases">
        <title>Description of Novel Strain Fulvimarina sp. 2208YS6-2-32 isolated from Uroteuthis (Photololigo) edulis.</title>
        <authorList>
            <person name="Park J.-S."/>
        </authorList>
    </citation>
    <scope>NUCLEOTIDE SEQUENCE [LARGE SCALE GENOMIC DNA]</scope>
    <source>
        <strain evidence="2 3">2208YS6-2-32</strain>
    </source>
</reference>
<feature type="domain" description="N-acetyltransferase" evidence="1">
    <location>
        <begin position="30"/>
        <end position="181"/>
    </location>
</feature>
<dbReference type="CDD" id="cd04301">
    <property type="entry name" value="NAT_SF"/>
    <property type="match status" value="1"/>
</dbReference>
<keyword evidence="3" id="KW-1185">Reference proteome</keyword>
<dbReference type="RefSeq" id="WP_322185785.1">
    <property type="nucleotide sequence ID" value="NZ_JAXLPB010000001.1"/>
</dbReference>
<dbReference type="PROSITE" id="PS51186">
    <property type="entry name" value="GNAT"/>
    <property type="match status" value="1"/>
</dbReference>
<dbReference type="InterPro" id="IPR000182">
    <property type="entry name" value="GNAT_dom"/>
</dbReference>
<dbReference type="Pfam" id="PF13508">
    <property type="entry name" value="Acetyltransf_7"/>
    <property type="match status" value="1"/>
</dbReference>
<dbReference type="EC" id="2.3.1.-" evidence="2"/>
<evidence type="ECO:0000259" key="1">
    <source>
        <dbReference type="PROSITE" id="PS51186"/>
    </source>
</evidence>
<sequence>MLHVSPSDLAASSIEALRVLVPAALPAAGYVITAETPAHVPAREALLDRAMGPGRVRKSSEVIRRGRLPADGLAFAATGLDQSLLGTLRLWHVAAGTRDGAPVAALLLGPLAIEPSAQGLGLGGALMRHAVGEAKRLGHGAILLVGDPAYYARFGFSCASTARLAMPGPFEQHRLLALELKAGALSAAGGLIVGTGRAAGSRATRALQLSQRVGVAA</sequence>
<name>A0ABU5I0P8_9HYPH</name>
<gene>
    <name evidence="2" type="ORF">U0C82_04125</name>
</gene>
<evidence type="ECO:0000313" key="2">
    <source>
        <dbReference type="EMBL" id="MDY8108338.1"/>
    </source>
</evidence>
<accession>A0ABU5I0P8</accession>
<dbReference type="EMBL" id="JAXLPB010000001">
    <property type="protein sequence ID" value="MDY8108338.1"/>
    <property type="molecule type" value="Genomic_DNA"/>
</dbReference>
<dbReference type="GO" id="GO:0016746">
    <property type="term" value="F:acyltransferase activity"/>
    <property type="evidence" value="ECO:0007669"/>
    <property type="project" value="UniProtKB-KW"/>
</dbReference>